<dbReference type="InterPro" id="IPR010323">
    <property type="entry name" value="DUF924"/>
</dbReference>
<proteinExistence type="predicted"/>
<dbReference type="SUPFAM" id="SSF48452">
    <property type="entry name" value="TPR-like"/>
    <property type="match status" value="1"/>
</dbReference>
<dbReference type="EMBL" id="CU633457">
    <property type="protein sequence ID" value="CAP61970.1"/>
    <property type="molecule type" value="Genomic_DNA"/>
</dbReference>
<organism evidence="1">
    <name type="scientific">Podospora anserina (strain S / ATCC MYA-4624 / DSM 980 / FGSC 10383)</name>
    <name type="common">Pleurage anserina</name>
    <dbReference type="NCBI Taxonomy" id="515849"/>
    <lineage>
        <taxon>Eukaryota</taxon>
        <taxon>Fungi</taxon>
        <taxon>Dikarya</taxon>
        <taxon>Ascomycota</taxon>
        <taxon>Pezizomycotina</taxon>
        <taxon>Sordariomycetes</taxon>
        <taxon>Sordariomycetidae</taxon>
        <taxon>Sordariales</taxon>
        <taxon>Podosporaceae</taxon>
        <taxon>Podospora</taxon>
        <taxon>Podospora anserina</taxon>
    </lineage>
</organism>
<dbReference type="Pfam" id="PF06041">
    <property type="entry name" value="DUF924"/>
    <property type="match status" value="1"/>
</dbReference>
<accession>B2AEV4</accession>
<reference evidence="1" key="2">
    <citation type="submission" date="2008-07" db="EMBL/GenBank/DDBJ databases">
        <authorList>
            <person name="Genoscope - CEA"/>
        </authorList>
    </citation>
    <scope>NUCLEOTIDE SEQUENCE</scope>
    <source>
        <strain evidence="1">S mat+</strain>
    </source>
</reference>
<sequence>MGMLFDVHKPIIDRFGRYPYLNGITGRDANDGEEKWLEEINHFAEADEESVRRVREDVKAGRWSPLGTDTPR</sequence>
<gene>
    <name evidence="1" type="ORF">PODANS_5_1410</name>
</gene>
<dbReference type="RefSeq" id="XP_001904193.1">
    <property type="nucleotide sequence ID" value="XM_001904158.1"/>
</dbReference>
<dbReference type="OrthoDB" id="414698at2759"/>
<dbReference type="Gene3D" id="1.25.40.10">
    <property type="entry name" value="Tetratricopeptide repeat domain"/>
    <property type="match status" value="1"/>
</dbReference>
<dbReference type="InterPro" id="IPR011990">
    <property type="entry name" value="TPR-like_helical_dom_sf"/>
</dbReference>
<reference evidence="1" key="1">
    <citation type="journal article" date="2008" name="Genome Biol.">
        <title>The genome sequence of the model ascomycete fungus Podospora anserina.</title>
        <authorList>
            <person name="Espagne E."/>
            <person name="Lespinet O."/>
            <person name="Malagnac F."/>
            <person name="Da Silva C."/>
            <person name="Jaillon O."/>
            <person name="Porcel B.M."/>
            <person name="Couloux A."/>
            <person name="Aury J.-M."/>
            <person name="Segurens B."/>
            <person name="Poulain J."/>
            <person name="Anthouard V."/>
            <person name="Grossetete S."/>
            <person name="Khalili H."/>
            <person name="Coppin E."/>
            <person name="Dequard-Chablat M."/>
            <person name="Picard M."/>
            <person name="Contamine V."/>
            <person name="Arnaise S."/>
            <person name="Bourdais A."/>
            <person name="Berteaux-Lecellier V."/>
            <person name="Gautheret D."/>
            <person name="de Vries R.P."/>
            <person name="Battaglia E."/>
            <person name="Coutinho P.M."/>
            <person name="Danchin E.G.J."/>
            <person name="Henrissat B."/>
            <person name="El Khoury R."/>
            <person name="Sainsard-Chanet A."/>
            <person name="Boivin A."/>
            <person name="Pinan-Lucarre B."/>
            <person name="Sellem C.H."/>
            <person name="Debuchy R."/>
            <person name="Wincker P."/>
            <person name="Weissenbach J."/>
            <person name="Silar P."/>
        </authorList>
    </citation>
    <scope>NUCLEOTIDE SEQUENCE [LARGE SCALE GENOMIC DNA]</scope>
    <source>
        <strain evidence="1">S mat+</strain>
    </source>
</reference>
<dbReference type="AlphaFoldDB" id="B2AEV4"/>
<dbReference type="GeneID" id="6188291"/>
<dbReference type="HOGENOM" id="CLU_2740351_0_0_1"/>
<evidence type="ECO:0000313" key="1">
    <source>
        <dbReference type="EMBL" id="CAP61970.1"/>
    </source>
</evidence>
<protein>
    <submittedName>
        <fullName evidence="1">Podospora anserina S mat+ genomic DNA chromosome 5, supercontig 1</fullName>
    </submittedName>
</protein>
<dbReference type="KEGG" id="pan:PODANSg1210"/>
<name>B2AEV4_PODAN</name>
<dbReference type="VEuPathDB" id="FungiDB:PODANS_5_1410"/>